<dbReference type="Proteomes" id="UP000502508">
    <property type="component" value="Chromosome"/>
</dbReference>
<dbReference type="GO" id="GO:0016887">
    <property type="term" value="F:ATP hydrolysis activity"/>
    <property type="evidence" value="ECO:0007669"/>
    <property type="project" value="InterPro"/>
</dbReference>
<dbReference type="InterPro" id="IPR027417">
    <property type="entry name" value="P-loop_NTPase"/>
</dbReference>
<evidence type="ECO:0000259" key="3">
    <source>
        <dbReference type="PROSITE" id="PS50893"/>
    </source>
</evidence>
<evidence type="ECO:0000313" key="4">
    <source>
        <dbReference type="EMBL" id="BCB74805.1"/>
    </source>
</evidence>
<dbReference type="SUPFAM" id="SSF52540">
    <property type="entry name" value="P-loop containing nucleoside triphosphate hydrolases"/>
    <property type="match status" value="1"/>
</dbReference>
<dbReference type="PANTHER" id="PTHR43790">
    <property type="entry name" value="CARBOHYDRATE TRANSPORT ATP-BINDING PROTEIN MG119-RELATED"/>
    <property type="match status" value="1"/>
</dbReference>
<name>A0A6F8XLX0_9ACTN</name>
<dbReference type="AlphaFoldDB" id="A0A6F8XLX0"/>
<gene>
    <name evidence="4" type="ORF">Pflav_012150</name>
</gene>
<protein>
    <submittedName>
        <fullName evidence="4">ABC transporter ATP-binding protein</fullName>
    </submittedName>
</protein>
<keyword evidence="5" id="KW-1185">Reference proteome</keyword>
<dbReference type="PANTHER" id="PTHR43790:SF8">
    <property type="entry name" value="SUGAR ABC TRANSPORTER ATP-BINDING PROTEIN"/>
    <property type="match status" value="1"/>
</dbReference>
<accession>A0A6F8XLX0</accession>
<dbReference type="PROSITE" id="PS50893">
    <property type="entry name" value="ABC_TRANSPORTER_2"/>
    <property type="match status" value="1"/>
</dbReference>
<dbReference type="InterPro" id="IPR003439">
    <property type="entry name" value="ABC_transporter-like_ATP-bd"/>
</dbReference>
<dbReference type="Gene3D" id="3.40.50.300">
    <property type="entry name" value="P-loop containing nucleotide triphosphate hydrolases"/>
    <property type="match status" value="1"/>
</dbReference>
<proteinExistence type="predicted"/>
<keyword evidence="2 4" id="KW-0067">ATP-binding</keyword>
<dbReference type="GO" id="GO:0005524">
    <property type="term" value="F:ATP binding"/>
    <property type="evidence" value="ECO:0007669"/>
    <property type="project" value="UniProtKB-KW"/>
</dbReference>
<sequence length="251" mass="26876">MNASLLEVRDVAKSYGAVTALKRASFSVRSGEVVALAGDNGAGKSTLIKILSGSISADSGEVRFAGEPVSIGSPNDAARLGIQTVYQDLALCDNLDVVDNIFLGREPRGPWWRGFRVRRPRMERLTADALASVGIRIQRVDVPMGHLSGGQRQCVAVCRAILGDPKVVILDEPTAALGVAQRREVLDLIVRLRDQGRGVILISHDLVDILKVADRIVVLRLGETVADKPGAEWTEHTLVSAITGATAGEQR</sequence>
<dbReference type="Pfam" id="PF00005">
    <property type="entry name" value="ABC_tran"/>
    <property type="match status" value="1"/>
</dbReference>
<evidence type="ECO:0000256" key="2">
    <source>
        <dbReference type="ARBA" id="ARBA00022840"/>
    </source>
</evidence>
<dbReference type="CDD" id="cd03216">
    <property type="entry name" value="ABC_Carb_Monos_I"/>
    <property type="match status" value="1"/>
</dbReference>
<keyword evidence="1" id="KW-0547">Nucleotide-binding</keyword>
<organism evidence="4 5">
    <name type="scientific">Phytohabitans flavus</name>
    <dbReference type="NCBI Taxonomy" id="1076124"/>
    <lineage>
        <taxon>Bacteria</taxon>
        <taxon>Bacillati</taxon>
        <taxon>Actinomycetota</taxon>
        <taxon>Actinomycetes</taxon>
        <taxon>Micromonosporales</taxon>
        <taxon>Micromonosporaceae</taxon>
    </lineage>
</organism>
<reference evidence="4 5" key="1">
    <citation type="submission" date="2020-03" db="EMBL/GenBank/DDBJ databases">
        <title>Whole genome shotgun sequence of Phytohabitans flavus NBRC 107702.</title>
        <authorList>
            <person name="Komaki H."/>
            <person name="Tamura T."/>
        </authorList>
    </citation>
    <scope>NUCLEOTIDE SEQUENCE [LARGE SCALE GENOMIC DNA]</scope>
    <source>
        <strain evidence="4 5">NBRC 107702</strain>
    </source>
</reference>
<reference evidence="4 5" key="2">
    <citation type="submission" date="2020-03" db="EMBL/GenBank/DDBJ databases">
        <authorList>
            <person name="Ichikawa N."/>
            <person name="Kimura A."/>
            <person name="Kitahashi Y."/>
            <person name="Uohara A."/>
        </authorList>
    </citation>
    <scope>NUCLEOTIDE SEQUENCE [LARGE SCALE GENOMIC DNA]</scope>
    <source>
        <strain evidence="4 5">NBRC 107702</strain>
    </source>
</reference>
<dbReference type="InterPro" id="IPR003593">
    <property type="entry name" value="AAA+_ATPase"/>
</dbReference>
<dbReference type="PROSITE" id="PS00211">
    <property type="entry name" value="ABC_TRANSPORTER_1"/>
    <property type="match status" value="1"/>
</dbReference>
<evidence type="ECO:0000256" key="1">
    <source>
        <dbReference type="ARBA" id="ARBA00022741"/>
    </source>
</evidence>
<dbReference type="SMART" id="SM00382">
    <property type="entry name" value="AAA"/>
    <property type="match status" value="1"/>
</dbReference>
<dbReference type="InterPro" id="IPR050107">
    <property type="entry name" value="ABC_carbohydrate_import_ATPase"/>
</dbReference>
<dbReference type="EMBL" id="AP022870">
    <property type="protein sequence ID" value="BCB74805.1"/>
    <property type="molecule type" value="Genomic_DNA"/>
</dbReference>
<evidence type="ECO:0000313" key="5">
    <source>
        <dbReference type="Proteomes" id="UP000502508"/>
    </source>
</evidence>
<dbReference type="KEGG" id="pfla:Pflav_012150"/>
<dbReference type="RefSeq" id="WP_173034315.1">
    <property type="nucleotide sequence ID" value="NZ_AP022870.1"/>
</dbReference>
<dbReference type="InterPro" id="IPR017871">
    <property type="entry name" value="ABC_transporter-like_CS"/>
</dbReference>
<feature type="domain" description="ABC transporter" evidence="3">
    <location>
        <begin position="6"/>
        <end position="246"/>
    </location>
</feature>